<reference evidence="4 5" key="1">
    <citation type="journal article" date="2019" name="Nat. Med.">
        <title>A library of human gut bacterial isolates paired with longitudinal multiomics data enables mechanistic microbiome research.</title>
        <authorList>
            <person name="Poyet M."/>
            <person name="Groussin M."/>
            <person name="Gibbons S.M."/>
            <person name="Avila-Pacheco J."/>
            <person name="Jiang X."/>
            <person name="Kearney S.M."/>
            <person name="Perrotta A.R."/>
            <person name="Berdy B."/>
            <person name="Zhao S."/>
            <person name="Lieberman T.D."/>
            <person name="Swanson P.K."/>
            <person name="Smith M."/>
            <person name="Roesemann S."/>
            <person name="Alexander J.E."/>
            <person name="Rich S.A."/>
            <person name="Livny J."/>
            <person name="Vlamakis H."/>
            <person name="Clish C."/>
            <person name="Bullock K."/>
            <person name="Deik A."/>
            <person name="Scott J."/>
            <person name="Pierce K.A."/>
            <person name="Xavier R.J."/>
            <person name="Alm E.J."/>
        </authorList>
    </citation>
    <scope>NUCLEOTIDE SEQUENCE</scope>
    <source>
        <strain evidence="4">BIOML-A179</strain>
        <strain evidence="3 5">BIOML-A198</strain>
    </source>
</reference>
<evidence type="ECO:0000256" key="1">
    <source>
        <dbReference type="ARBA" id="ARBA00022801"/>
    </source>
</evidence>
<organism evidence="4">
    <name type="scientific">Turicibacter sanguinis</name>
    <dbReference type="NCBI Taxonomy" id="154288"/>
    <lineage>
        <taxon>Bacteria</taxon>
        <taxon>Bacillati</taxon>
        <taxon>Bacillota</taxon>
        <taxon>Erysipelotrichia</taxon>
        <taxon>Erysipelotrichales</taxon>
        <taxon>Turicibacteraceae</taxon>
        <taxon>Turicibacter</taxon>
    </lineage>
</organism>
<dbReference type="CDD" id="cd02696">
    <property type="entry name" value="MurNAc-LAA"/>
    <property type="match status" value="1"/>
</dbReference>
<dbReference type="PANTHER" id="PTHR30404">
    <property type="entry name" value="N-ACETYLMURAMOYL-L-ALANINE AMIDASE"/>
    <property type="match status" value="1"/>
</dbReference>
<feature type="domain" description="MurNAc-LAA" evidence="2">
    <location>
        <begin position="110"/>
        <end position="222"/>
    </location>
</feature>
<dbReference type="EMBL" id="WMQV01000039">
    <property type="protein sequence ID" value="MTL95320.1"/>
    <property type="molecule type" value="Genomic_DNA"/>
</dbReference>
<evidence type="ECO:0000313" key="5">
    <source>
        <dbReference type="Proteomes" id="UP000487649"/>
    </source>
</evidence>
<sequence length="233" mass="25722">MKKSILLMLFILVLFLSFIPVIMGKYNSDIDGGSEGKLTIILDAGHGGKDGGALSASGIVEKEIVLSVTKKVEDYLKLQGFNVILTRDGDYDLAATDAKKRKQQDLNKRVQIMNENSNAIAISIHANAITNSKWTGAQTFYDPKKVENKKLATAIMMSMKSNLEGTTTREPKSISSLFILKNSNIPTALVEIGFLSNPEEADLLNTESYQDQIAYSIYEGILYYIDNPNMIVE</sequence>
<dbReference type="SUPFAM" id="SSF53187">
    <property type="entry name" value="Zn-dependent exopeptidases"/>
    <property type="match status" value="1"/>
</dbReference>
<dbReference type="RefSeq" id="WP_006784152.1">
    <property type="nucleotide sequence ID" value="NZ_CABJBH010000012.1"/>
</dbReference>
<dbReference type="InterPro" id="IPR050695">
    <property type="entry name" value="N-acetylmuramoyl_amidase_3"/>
</dbReference>
<evidence type="ECO:0000313" key="3">
    <source>
        <dbReference type="EMBL" id="MTK22717.1"/>
    </source>
</evidence>
<dbReference type="PANTHER" id="PTHR30404:SF0">
    <property type="entry name" value="N-ACETYLMURAMOYL-L-ALANINE AMIDASE AMIC"/>
    <property type="match status" value="1"/>
</dbReference>
<dbReference type="GeneID" id="60057488"/>
<proteinExistence type="predicted"/>
<dbReference type="GO" id="GO:0030288">
    <property type="term" value="C:outer membrane-bounded periplasmic space"/>
    <property type="evidence" value="ECO:0007669"/>
    <property type="project" value="TreeGrafter"/>
</dbReference>
<dbReference type="AlphaFoldDB" id="A0A6I3NEE0"/>
<evidence type="ECO:0000313" key="4">
    <source>
        <dbReference type="EMBL" id="MTL95320.1"/>
    </source>
</evidence>
<dbReference type="SMART" id="SM00646">
    <property type="entry name" value="Ami_3"/>
    <property type="match status" value="1"/>
</dbReference>
<dbReference type="Pfam" id="PF01520">
    <property type="entry name" value="Amidase_3"/>
    <property type="match status" value="1"/>
</dbReference>
<protein>
    <submittedName>
        <fullName evidence="4">N-acetylmuramoyl-L-alanine amidase</fullName>
    </submittedName>
</protein>
<name>A0A6I3NEE0_9FIRM</name>
<dbReference type="InterPro" id="IPR002508">
    <property type="entry name" value="MurNAc-LAA_cat"/>
</dbReference>
<dbReference type="Gene3D" id="3.40.630.40">
    <property type="entry name" value="Zn-dependent exopeptidases"/>
    <property type="match status" value="1"/>
</dbReference>
<dbReference type="Proteomes" id="UP000487649">
    <property type="component" value="Unassembled WGS sequence"/>
</dbReference>
<gene>
    <name evidence="4" type="ORF">GMA64_12340</name>
    <name evidence="3" type="ORF">GMA92_15065</name>
</gene>
<evidence type="ECO:0000259" key="2">
    <source>
        <dbReference type="SMART" id="SM00646"/>
    </source>
</evidence>
<accession>A0A6I3NEE0</accession>
<dbReference type="GO" id="GO:0008745">
    <property type="term" value="F:N-acetylmuramoyl-L-alanine amidase activity"/>
    <property type="evidence" value="ECO:0007669"/>
    <property type="project" value="InterPro"/>
</dbReference>
<comment type="caution">
    <text evidence="4">The sequence shown here is derived from an EMBL/GenBank/DDBJ whole genome shotgun (WGS) entry which is preliminary data.</text>
</comment>
<dbReference type="EMBL" id="WMQE01000051">
    <property type="protein sequence ID" value="MTK22717.1"/>
    <property type="molecule type" value="Genomic_DNA"/>
</dbReference>
<keyword evidence="1" id="KW-0378">Hydrolase</keyword>
<dbReference type="GO" id="GO:0009253">
    <property type="term" value="P:peptidoglycan catabolic process"/>
    <property type="evidence" value="ECO:0007669"/>
    <property type="project" value="InterPro"/>
</dbReference>